<keyword evidence="3" id="KW-1185">Reference proteome</keyword>
<dbReference type="AlphaFoldDB" id="A0A1B3SL65"/>
<gene>
    <name evidence="2" type="ORF">SHELI_v1c07140</name>
</gene>
<evidence type="ECO:0000313" key="3">
    <source>
        <dbReference type="Proteomes" id="UP000094378"/>
    </source>
</evidence>
<feature type="transmembrane region" description="Helical" evidence="1">
    <location>
        <begin position="85"/>
        <end position="106"/>
    </location>
</feature>
<dbReference type="KEGG" id="shj:SHELI_v1c07140"/>
<accession>A0A1B3SL65</accession>
<dbReference type="EMBL" id="CP017015">
    <property type="protein sequence ID" value="AOG60663.1"/>
    <property type="molecule type" value="Genomic_DNA"/>
</dbReference>
<evidence type="ECO:0000256" key="1">
    <source>
        <dbReference type="SAM" id="Phobius"/>
    </source>
</evidence>
<dbReference type="RefSeq" id="WP_069116771.1">
    <property type="nucleotide sequence ID" value="NZ_CP017015.1"/>
</dbReference>
<proteinExistence type="predicted"/>
<dbReference type="STRING" id="216938.SHELI_v1c07140"/>
<feature type="transmembrane region" description="Helical" evidence="1">
    <location>
        <begin position="139"/>
        <end position="157"/>
    </location>
</feature>
<evidence type="ECO:0000313" key="2">
    <source>
        <dbReference type="EMBL" id="AOG60663.1"/>
    </source>
</evidence>
<keyword evidence="1" id="KW-1133">Transmembrane helix</keyword>
<keyword evidence="1" id="KW-0812">Transmembrane</keyword>
<dbReference type="OrthoDB" id="400297at2"/>
<keyword evidence="1" id="KW-0472">Membrane</keyword>
<evidence type="ECO:0008006" key="4">
    <source>
        <dbReference type="Google" id="ProtNLM"/>
    </source>
</evidence>
<reference evidence="2 3" key="1">
    <citation type="submission" date="2016-08" db="EMBL/GenBank/DDBJ databases">
        <title>Complete genome sequence of Spiroplasma helicoides TABS-2 (DSM 22551).</title>
        <authorList>
            <person name="Shen W.-Y."/>
            <person name="Lo W.-S."/>
            <person name="Lai Y.-C."/>
            <person name="Kuo C.-H."/>
        </authorList>
    </citation>
    <scope>NUCLEOTIDE SEQUENCE [LARGE SCALE GENOMIC DNA]</scope>
    <source>
        <strain evidence="2 3">TABS-2</strain>
    </source>
</reference>
<organism evidence="2 3">
    <name type="scientific">Spiroplasma helicoides</name>
    <dbReference type="NCBI Taxonomy" id="216938"/>
    <lineage>
        <taxon>Bacteria</taxon>
        <taxon>Bacillati</taxon>
        <taxon>Mycoplasmatota</taxon>
        <taxon>Mollicutes</taxon>
        <taxon>Entomoplasmatales</taxon>
        <taxon>Spiroplasmataceae</taxon>
        <taxon>Spiroplasma</taxon>
    </lineage>
</organism>
<name>A0A1B3SL65_9MOLU</name>
<dbReference type="Proteomes" id="UP000094378">
    <property type="component" value="Chromosome"/>
</dbReference>
<feature type="transmembrane region" description="Helical" evidence="1">
    <location>
        <begin position="57"/>
        <end position="79"/>
    </location>
</feature>
<protein>
    <recommendedName>
        <fullName evidence="4">Transmembrane protein</fullName>
    </recommendedName>
</protein>
<sequence>MKDKNKDSYKNSLKEHIKDRKQAYKQQREDIVSEVQSGGVQKEVEYIDAKKLRWFDYLIIFGTFLALLGLSFIVSVFIMKDIDRTEYITTAIAGLGILVWLVMGWLRNNKTAKFYNDSRRRYQSTFTTDEGINRRKSKIIISIAGLMLITSIIYWIVVYA</sequence>